<proteinExistence type="predicted"/>
<dbReference type="KEGG" id="tni:TVNIR_3067"/>
<feature type="region of interest" description="Disordered" evidence="4">
    <location>
        <begin position="289"/>
        <end position="330"/>
    </location>
</feature>
<dbReference type="GO" id="GO:0043565">
    <property type="term" value="F:sequence-specific DNA binding"/>
    <property type="evidence" value="ECO:0007669"/>
    <property type="project" value="InterPro"/>
</dbReference>
<dbReference type="Pfam" id="PF12833">
    <property type="entry name" value="HTH_18"/>
    <property type="match status" value="1"/>
</dbReference>
<evidence type="ECO:0000313" key="7">
    <source>
        <dbReference type="Proteomes" id="UP000010809"/>
    </source>
</evidence>
<dbReference type="SMART" id="SM00342">
    <property type="entry name" value="HTH_ARAC"/>
    <property type="match status" value="1"/>
</dbReference>
<keyword evidence="1" id="KW-0805">Transcription regulation</keyword>
<evidence type="ECO:0000256" key="1">
    <source>
        <dbReference type="ARBA" id="ARBA00023015"/>
    </source>
</evidence>
<dbReference type="InterPro" id="IPR018062">
    <property type="entry name" value="HTH_AraC-typ_CS"/>
</dbReference>
<dbReference type="InterPro" id="IPR050204">
    <property type="entry name" value="AraC_XylS_family_regulators"/>
</dbReference>
<dbReference type="Gene3D" id="1.10.10.60">
    <property type="entry name" value="Homeodomain-like"/>
    <property type="match status" value="2"/>
</dbReference>
<dbReference type="Proteomes" id="UP000010809">
    <property type="component" value="Chromosome"/>
</dbReference>
<name>L0DYN2_THIND</name>
<dbReference type="HOGENOM" id="CLU_000445_88_4_6"/>
<feature type="compositionally biased region" description="Basic and acidic residues" evidence="4">
    <location>
        <begin position="316"/>
        <end position="330"/>
    </location>
</feature>
<organism evidence="6 7">
    <name type="scientific">Thioalkalivibrio nitratireducens (strain DSM 14787 / UNIQEM 213 / ALEN2)</name>
    <dbReference type="NCBI Taxonomy" id="1255043"/>
    <lineage>
        <taxon>Bacteria</taxon>
        <taxon>Pseudomonadati</taxon>
        <taxon>Pseudomonadota</taxon>
        <taxon>Gammaproteobacteria</taxon>
        <taxon>Chromatiales</taxon>
        <taxon>Ectothiorhodospiraceae</taxon>
        <taxon>Thioalkalivibrio</taxon>
    </lineage>
</organism>
<evidence type="ECO:0000256" key="4">
    <source>
        <dbReference type="SAM" id="MobiDB-lite"/>
    </source>
</evidence>
<dbReference type="GO" id="GO:0003700">
    <property type="term" value="F:DNA-binding transcription factor activity"/>
    <property type="evidence" value="ECO:0007669"/>
    <property type="project" value="InterPro"/>
</dbReference>
<evidence type="ECO:0000259" key="5">
    <source>
        <dbReference type="PROSITE" id="PS01124"/>
    </source>
</evidence>
<dbReference type="PROSITE" id="PS00041">
    <property type="entry name" value="HTH_ARAC_FAMILY_1"/>
    <property type="match status" value="1"/>
</dbReference>
<dbReference type="STRING" id="1255043.TVNIR_3067"/>
<dbReference type="PANTHER" id="PTHR46796:SF6">
    <property type="entry name" value="ARAC SUBFAMILY"/>
    <property type="match status" value="1"/>
</dbReference>
<dbReference type="InterPro" id="IPR009057">
    <property type="entry name" value="Homeodomain-like_sf"/>
</dbReference>
<evidence type="ECO:0000256" key="2">
    <source>
        <dbReference type="ARBA" id="ARBA00023125"/>
    </source>
</evidence>
<feature type="domain" description="HTH araC/xylS-type" evidence="5">
    <location>
        <begin position="194"/>
        <end position="291"/>
    </location>
</feature>
<dbReference type="PATRIC" id="fig|1255043.3.peg.3095"/>
<evidence type="ECO:0000313" key="6">
    <source>
        <dbReference type="EMBL" id="AGA34704.1"/>
    </source>
</evidence>
<dbReference type="SUPFAM" id="SSF46689">
    <property type="entry name" value="Homeodomain-like"/>
    <property type="match status" value="2"/>
</dbReference>
<sequence length="330" mass="36548">MPQPSQNMLEFFTRGREAPSLEESRARPDLAVQMLENAHPPGDLATPPIRELMLSQAVGRPFRHHSDIGAGPFSGCALPGAFVIIPPRVAGRCHMRDPARMRFLGIPADLACDCLECDPNAPLDFGRLHAMLHQDPLITQALDVLWQEMERDDPAAHLFIDSMISAVVVRLARLSEQTRDIDACRGGLAPHQSARVIEYMHANLDQRITLRDLAGLTGLSPWHFARAFRHNHGLPPHRYLTRLRIQHARNLLTRTSLPVTAVAAATGYSLPQLARHFRQAVGITPSEYRQQIHHGSSGDPEPSQPAVIGSEPQDPTPDRKILKTDSRSTA</sequence>
<gene>
    <name evidence="6" type="ordered locus">TVNIR_3067</name>
</gene>
<dbReference type="InterPro" id="IPR018060">
    <property type="entry name" value="HTH_AraC"/>
</dbReference>
<protein>
    <submittedName>
        <fullName evidence="6">Transcriptional regulator, AraC family</fullName>
    </submittedName>
</protein>
<dbReference type="PANTHER" id="PTHR46796">
    <property type="entry name" value="HTH-TYPE TRANSCRIPTIONAL ACTIVATOR RHAS-RELATED"/>
    <property type="match status" value="1"/>
</dbReference>
<keyword evidence="7" id="KW-1185">Reference proteome</keyword>
<dbReference type="EMBL" id="CP003989">
    <property type="protein sequence ID" value="AGA34704.1"/>
    <property type="molecule type" value="Genomic_DNA"/>
</dbReference>
<accession>L0DYN2</accession>
<keyword evidence="3" id="KW-0804">Transcription</keyword>
<keyword evidence="2" id="KW-0238">DNA-binding</keyword>
<dbReference type="eggNOG" id="COG2207">
    <property type="taxonomic scope" value="Bacteria"/>
</dbReference>
<dbReference type="PROSITE" id="PS01124">
    <property type="entry name" value="HTH_ARAC_FAMILY_2"/>
    <property type="match status" value="1"/>
</dbReference>
<dbReference type="AlphaFoldDB" id="L0DYN2"/>
<reference evidence="6" key="1">
    <citation type="submission" date="2015-12" db="EMBL/GenBank/DDBJ databases">
        <authorList>
            <person name="Tikhonova T.V."/>
            <person name="Pavlov A.R."/>
            <person name="Beletsky A.V."/>
            <person name="Mardanov A.V."/>
            <person name="Sorokin D.Y."/>
            <person name="Ravin N.V."/>
            <person name="Popov V.O."/>
        </authorList>
    </citation>
    <scope>NUCLEOTIDE SEQUENCE</scope>
    <source>
        <strain evidence="6">DSM 14787</strain>
    </source>
</reference>
<evidence type="ECO:0000256" key="3">
    <source>
        <dbReference type="ARBA" id="ARBA00023163"/>
    </source>
</evidence>